<reference evidence="1 2" key="1">
    <citation type="journal article" date="2021" name="Sci. Rep.">
        <title>Genome sequencing of the multicellular alga Astrephomene provides insights into convergent evolution of germ-soma differentiation.</title>
        <authorList>
            <person name="Yamashita S."/>
            <person name="Yamamoto K."/>
            <person name="Matsuzaki R."/>
            <person name="Suzuki S."/>
            <person name="Yamaguchi H."/>
            <person name="Hirooka S."/>
            <person name="Minakuchi Y."/>
            <person name="Miyagishima S."/>
            <person name="Kawachi M."/>
            <person name="Toyoda A."/>
            <person name="Nozaki H."/>
        </authorList>
    </citation>
    <scope>NUCLEOTIDE SEQUENCE [LARGE SCALE GENOMIC DNA]</scope>
    <source>
        <strain evidence="1 2">NIES-4017</strain>
    </source>
</reference>
<protein>
    <submittedName>
        <fullName evidence="1">Uncharacterized protein</fullName>
    </submittedName>
</protein>
<comment type="caution">
    <text evidence="1">The sequence shown here is derived from an EMBL/GenBank/DDBJ whole genome shotgun (WGS) entry which is preliminary data.</text>
</comment>
<feature type="non-terminal residue" evidence="1">
    <location>
        <position position="1"/>
    </location>
</feature>
<dbReference type="InterPro" id="IPR027417">
    <property type="entry name" value="P-loop_NTPase"/>
</dbReference>
<name>A0AAD3DKM7_9CHLO</name>
<sequence length="161" mass="18547">LNDVLLRDVGGLISASGRWPLVLDCSGQASVFLRYQDTNYVNALTRRHLEPPLLRRSLLGALRYGKPLVLDLQECDLWEEVRGAFDRVEPGLLSRLLDKSLLSRERYTSLIRPQEDGEEYEANRFQEARLRSFTFIVLSSARRPNPQLLEAFYVLRVLISE</sequence>
<dbReference type="AlphaFoldDB" id="A0AAD3DKM7"/>
<gene>
    <name evidence="1" type="ORF">Agub_g3023</name>
</gene>
<accession>A0AAD3DKM7</accession>
<proteinExistence type="predicted"/>
<organism evidence="1 2">
    <name type="scientific">Astrephomene gubernaculifera</name>
    <dbReference type="NCBI Taxonomy" id="47775"/>
    <lineage>
        <taxon>Eukaryota</taxon>
        <taxon>Viridiplantae</taxon>
        <taxon>Chlorophyta</taxon>
        <taxon>core chlorophytes</taxon>
        <taxon>Chlorophyceae</taxon>
        <taxon>CS clade</taxon>
        <taxon>Chlamydomonadales</taxon>
        <taxon>Astrephomenaceae</taxon>
        <taxon>Astrephomene</taxon>
    </lineage>
</organism>
<dbReference type="EMBL" id="BMAR01000003">
    <property type="protein sequence ID" value="GFR42368.1"/>
    <property type="molecule type" value="Genomic_DNA"/>
</dbReference>
<keyword evidence="2" id="KW-1185">Reference proteome</keyword>
<dbReference type="Proteomes" id="UP001054857">
    <property type="component" value="Unassembled WGS sequence"/>
</dbReference>
<evidence type="ECO:0000313" key="2">
    <source>
        <dbReference type="Proteomes" id="UP001054857"/>
    </source>
</evidence>
<evidence type="ECO:0000313" key="1">
    <source>
        <dbReference type="EMBL" id="GFR42368.1"/>
    </source>
</evidence>
<dbReference type="Gene3D" id="3.40.50.300">
    <property type="entry name" value="P-loop containing nucleotide triphosphate hydrolases"/>
    <property type="match status" value="1"/>
</dbReference>